<proteinExistence type="predicted"/>
<dbReference type="RefSeq" id="WP_215606339.1">
    <property type="nucleotide sequence ID" value="NZ_CP076136.1"/>
</dbReference>
<evidence type="ECO:0000313" key="3">
    <source>
        <dbReference type="Proteomes" id="UP000676951"/>
    </source>
</evidence>
<dbReference type="AlphaFoldDB" id="A0A975P3C4"/>
<keyword evidence="1" id="KW-1133">Transmembrane helix</keyword>
<sequence>MPKAFRASSPATRKPDNSPLVTIALFCGIGLLVSLVAMMAGVQGAWN</sequence>
<accession>A0A975P3C4</accession>
<organism evidence="2 3">
    <name type="scientific">Bradyrhizobium sediminis</name>
    <dbReference type="NCBI Taxonomy" id="2840469"/>
    <lineage>
        <taxon>Bacteria</taxon>
        <taxon>Pseudomonadati</taxon>
        <taxon>Pseudomonadota</taxon>
        <taxon>Alphaproteobacteria</taxon>
        <taxon>Hyphomicrobiales</taxon>
        <taxon>Nitrobacteraceae</taxon>
        <taxon>Bradyrhizobium</taxon>
    </lineage>
</organism>
<dbReference type="Proteomes" id="UP000676951">
    <property type="component" value="Chromosome"/>
</dbReference>
<feature type="transmembrane region" description="Helical" evidence="1">
    <location>
        <begin position="20"/>
        <end position="42"/>
    </location>
</feature>
<keyword evidence="1" id="KW-0812">Transmembrane</keyword>
<keyword evidence="3" id="KW-1185">Reference proteome</keyword>
<dbReference type="EMBL" id="CP076136">
    <property type="protein sequence ID" value="QWG25616.1"/>
    <property type="molecule type" value="Genomic_DNA"/>
</dbReference>
<evidence type="ECO:0000256" key="1">
    <source>
        <dbReference type="SAM" id="Phobius"/>
    </source>
</evidence>
<keyword evidence="1" id="KW-0472">Membrane</keyword>
<gene>
    <name evidence="2" type="ORF">KMZ93_12430</name>
</gene>
<name>A0A975P3C4_9BRAD</name>
<evidence type="ECO:0000313" key="2">
    <source>
        <dbReference type="EMBL" id="QWG25616.1"/>
    </source>
</evidence>
<protein>
    <submittedName>
        <fullName evidence="2">Uncharacterized protein</fullName>
    </submittedName>
</protein>
<reference evidence="2 3" key="1">
    <citation type="submission" date="2021-06" db="EMBL/GenBank/DDBJ databases">
        <title>Bradyrhizobium sp. S2-11-4 Genome sequencing.</title>
        <authorList>
            <person name="Jin L."/>
        </authorList>
    </citation>
    <scope>NUCLEOTIDE SEQUENCE [LARGE SCALE GENOMIC DNA]</scope>
    <source>
        <strain evidence="2 3">S2-11-4</strain>
    </source>
</reference>